<feature type="region of interest" description="Disordered" evidence="1">
    <location>
        <begin position="120"/>
        <end position="143"/>
    </location>
</feature>
<dbReference type="Proteomes" id="UP000007802">
    <property type="component" value="Unassembled WGS sequence"/>
</dbReference>
<name>A0A0J9ENN2_AJEDA</name>
<evidence type="ECO:0000313" key="2">
    <source>
        <dbReference type="EMBL" id="KMW66890.1"/>
    </source>
</evidence>
<feature type="compositionally biased region" description="Basic and acidic residues" evidence="1">
    <location>
        <begin position="29"/>
        <end position="38"/>
    </location>
</feature>
<gene>
    <name evidence="2" type="ORF">BDDG_11771</name>
</gene>
<evidence type="ECO:0000256" key="1">
    <source>
        <dbReference type="SAM" id="MobiDB-lite"/>
    </source>
</evidence>
<organism evidence="2">
    <name type="scientific">Ajellomyces dermatitidis (strain ATCC 18188 / CBS 674.68)</name>
    <name type="common">Blastomyces dermatitidis</name>
    <dbReference type="NCBI Taxonomy" id="653446"/>
    <lineage>
        <taxon>Eukaryota</taxon>
        <taxon>Fungi</taxon>
        <taxon>Dikarya</taxon>
        <taxon>Ascomycota</taxon>
        <taxon>Pezizomycotina</taxon>
        <taxon>Eurotiomycetes</taxon>
        <taxon>Eurotiomycetidae</taxon>
        <taxon>Onygenales</taxon>
        <taxon>Ajellomycetaceae</taxon>
        <taxon>Blastomyces</taxon>
    </lineage>
</organism>
<dbReference type="AlphaFoldDB" id="A0A0J9ENN2"/>
<accession>A0A0J9ENN2</accession>
<reference evidence="2" key="1">
    <citation type="submission" date="2010-03" db="EMBL/GenBank/DDBJ databases">
        <title>Annotation of Blastomyces dermatitidis strain ATCC 18188.</title>
        <authorList>
            <consortium name="The Broad Institute Genome Sequencing Platform"/>
            <consortium name="Broad Institute Genome Sequencing Center for Infectious Disease."/>
            <person name="Cuomo C."/>
            <person name="Klein B."/>
            <person name="Sullivan T."/>
            <person name="Heitman J."/>
            <person name="Young S."/>
            <person name="Zeng Q."/>
            <person name="Gargeya S."/>
            <person name="Alvarado L."/>
            <person name="Berlin A.M."/>
            <person name="Chapman S.B."/>
            <person name="Chen Z."/>
            <person name="Freedman E."/>
            <person name="Gellesch M."/>
            <person name="Goldberg J."/>
            <person name="Griggs A."/>
            <person name="Gujja S."/>
            <person name="Heilman E."/>
            <person name="Heiman D."/>
            <person name="Howarth C."/>
            <person name="Mehta T."/>
            <person name="Neiman D."/>
            <person name="Pearson M."/>
            <person name="Roberts A."/>
            <person name="Saif S."/>
            <person name="Shea T."/>
            <person name="Shenoy N."/>
            <person name="Sisk P."/>
            <person name="Stolte C."/>
            <person name="Sykes S."/>
            <person name="White J."/>
            <person name="Yandava C."/>
            <person name="Haas B."/>
            <person name="Nusbaum C."/>
            <person name="Birren B."/>
        </authorList>
    </citation>
    <scope>NUCLEOTIDE SEQUENCE</scope>
    <source>
        <strain evidence="2">ATCC 18188</strain>
    </source>
</reference>
<dbReference type="EMBL" id="GG749412">
    <property type="protein sequence ID" value="KMW66890.1"/>
    <property type="molecule type" value="Genomic_DNA"/>
</dbReference>
<sequence>MEKKKKKRILFYQKWLKEDRKEKKKGKKKVEQWKDKTEKKPKKGRDKMPRISQPPFLSKRPRKLSWDVHKSRENKQSWFVFSGEDGWHWLRGCGACLVSAKPLNLGSVGLYPTCTPSPHLTSPHLTSPPPKKRKENSTRVRPARGKATTSLFGEVVVRQARSLTNILIGTAPADGKLFR</sequence>
<proteinExistence type="predicted"/>
<feature type="region of interest" description="Disordered" evidence="1">
    <location>
        <begin position="19"/>
        <end position="64"/>
    </location>
</feature>
<protein>
    <submittedName>
        <fullName evidence="2">Uncharacterized protein</fullName>
    </submittedName>
</protein>